<keyword evidence="7" id="KW-1185">Reference proteome</keyword>
<sequence>MTLLDSRPAPAPTAGTGDPGASGGSGGSGGSGLRNPAIAPPEHFAAEHFAAEHFVAEPYLLRTKIHVPSNATIWPTHSHPEHELLWTDRGVVTMHADGKQWTVAPGMGLWIPAGVSHEGSSRESTEVRATYFAPAAWPKSWDRPVAVRVRPAVRELLLHLWSSEMTVDERLRAQQVCVDMLELTDSVRLDIPLPEDRRLALLVEMILSDPSDDRSLEQWAAMLNMTSRTLTRVFTAEVAMSFAQWRRLVRMRAALGQLTDGRSVKSVARRVGYSTTSAFVSAFRKTVGCTPGELAGRL</sequence>
<proteinExistence type="predicted"/>
<dbReference type="SMART" id="SM00342">
    <property type="entry name" value="HTH_ARAC"/>
    <property type="match status" value="1"/>
</dbReference>
<accession>A0ABW3TKC0</accession>
<dbReference type="PROSITE" id="PS00041">
    <property type="entry name" value="HTH_ARAC_FAMILY_1"/>
    <property type="match status" value="1"/>
</dbReference>
<feature type="domain" description="HTH araC/xylS-type" evidence="5">
    <location>
        <begin position="197"/>
        <end position="297"/>
    </location>
</feature>
<dbReference type="Proteomes" id="UP001597181">
    <property type="component" value="Unassembled WGS sequence"/>
</dbReference>
<organism evidence="6 7">
    <name type="scientific">Leucobacter albus</name>
    <dbReference type="NCBI Taxonomy" id="272210"/>
    <lineage>
        <taxon>Bacteria</taxon>
        <taxon>Bacillati</taxon>
        <taxon>Actinomycetota</taxon>
        <taxon>Actinomycetes</taxon>
        <taxon>Micrococcales</taxon>
        <taxon>Microbacteriaceae</taxon>
        <taxon>Leucobacter</taxon>
    </lineage>
</organism>
<feature type="region of interest" description="Disordered" evidence="4">
    <location>
        <begin position="1"/>
        <end position="38"/>
    </location>
</feature>
<feature type="compositionally biased region" description="Gly residues" evidence="4">
    <location>
        <begin position="17"/>
        <end position="32"/>
    </location>
</feature>
<dbReference type="InterPro" id="IPR018062">
    <property type="entry name" value="HTH_AraC-typ_CS"/>
</dbReference>
<dbReference type="SUPFAM" id="SSF51182">
    <property type="entry name" value="RmlC-like cupins"/>
    <property type="match status" value="1"/>
</dbReference>
<dbReference type="InterPro" id="IPR003313">
    <property type="entry name" value="AraC-bd"/>
</dbReference>
<evidence type="ECO:0000256" key="4">
    <source>
        <dbReference type="SAM" id="MobiDB-lite"/>
    </source>
</evidence>
<dbReference type="Pfam" id="PF12833">
    <property type="entry name" value="HTH_18"/>
    <property type="match status" value="1"/>
</dbReference>
<dbReference type="PROSITE" id="PS01124">
    <property type="entry name" value="HTH_ARAC_FAMILY_2"/>
    <property type="match status" value="1"/>
</dbReference>
<keyword evidence="2" id="KW-0238">DNA-binding</keyword>
<evidence type="ECO:0000259" key="5">
    <source>
        <dbReference type="PROSITE" id="PS01124"/>
    </source>
</evidence>
<dbReference type="PANTHER" id="PTHR11019">
    <property type="entry name" value="HTH-TYPE TRANSCRIPTIONAL REGULATOR NIMR"/>
    <property type="match status" value="1"/>
</dbReference>
<dbReference type="EMBL" id="JBHTLY010000001">
    <property type="protein sequence ID" value="MFD1200732.1"/>
    <property type="molecule type" value="Genomic_DNA"/>
</dbReference>
<dbReference type="InterPro" id="IPR018060">
    <property type="entry name" value="HTH_AraC"/>
</dbReference>
<evidence type="ECO:0000256" key="3">
    <source>
        <dbReference type="ARBA" id="ARBA00023163"/>
    </source>
</evidence>
<dbReference type="InterPro" id="IPR020449">
    <property type="entry name" value="Tscrpt_reg_AraC-type_HTH"/>
</dbReference>
<dbReference type="PRINTS" id="PR00032">
    <property type="entry name" value="HTHARAC"/>
</dbReference>
<name>A0ABW3TKC0_9MICO</name>
<dbReference type="Gene3D" id="1.10.10.60">
    <property type="entry name" value="Homeodomain-like"/>
    <property type="match status" value="1"/>
</dbReference>
<reference evidence="7" key="1">
    <citation type="journal article" date="2019" name="Int. J. Syst. Evol. Microbiol.">
        <title>The Global Catalogue of Microorganisms (GCM) 10K type strain sequencing project: providing services to taxonomists for standard genome sequencing and annotation.</title>
        <authorList>
            <consortium name="The Broad Institute Genomics Platform"/>
            <consortium name="The Broad Institute Genome Sequencing Center for Infectious Disease"/>
            <person name="Wu L."/>
            <person name="Ma J."/>
        </authorList>
    </citation>
    <scope>NUCLEOTIDE SEQUENCE [LARGE SCALE GENOMIC DNA]</scope>
    <source>
        <strain evidence="7">CCUG 50213</strain>
    </source>
</reference>
<gene>
    <name evidence="6" type="ORF">ACFQ3U_02340</name>
</gene>
<dbReference type="PANTHER" id="PTHR11019:SF199">
    <property type="entry name" value="HTH-TYPE TRANSCRIPTIONAL REGULATOR NIMR"/>
    <property type="match status" value="1"/>
</dbReference>
<evidence type="ECO:0000313" key="7">
    <source>
        <dbReference type="Proteomes" id="UP001597181"/>
    </source>
</evidence>
<dbReference type="SUPFAM" id="SSF46689">
    <property type="entry name" value="Homeodomain-like"/>
    <property type="match status" value="1"/>
</dbReference>
<keyword evidence="1" id="KW-0805">Transcription regulation</keyword>
<evidence type="ECO:0000256" key="2">
    <source>
        <dbReference type="ARBA" id="ARBA00023125"/>
    </source>
</evidence>
<comment type="caution">
    <text evidence="6">The sequence shown here is derived from an EMBL/GenBank/DDBJ whole genome shotgun (WGS) entry which is preliminary data.</text>
</comment>
<dbReference type="Pfam" id="PF02311">
    <property type="entry name" value="AraC_binding"/>
    <property type="match status" value="1"/>
</dbReference>
<dbReference type="InterPro" id="IPR014710">
    <property type="entry name" value="RmlC-like_jellyroll"/>
</dbReference>
<evidence type="ECO:0000313" key="6">
    <source>
        <dbReference type="EMBL" id="MFD1200732.1"/>
    </source>
</evidence>
<dbReference type="InterPro" id="IPR011051">
    <property type="entry name" value="RmlC_Cupin_sf"/>
</dbReference>
<dbReference type="Gene3D" id="2.60.120.10">
    <property type="entry name" value="Jelly Rolls"/>
    <property type="match status" value="1"/>
</dbReference>
<dbReference type="CDD" id="cd06124">
    <property type="entry name" value="cupin_NimR-like_N"/>
    <property type="match status" value="1"/>
</dbReference>
<protein>
    <submittedName>
        <fullName evidence="6">AraC family transcriptional regulator</fullName>
    </submittedName>
</protein>
<dbReference type="RefSeq" id="WP_343959213.1">
    <property type="nucleotide sequence ID" value="NZ_BAAAKZ010000003.1"/>
</dbReference>
<evidence type="ECO:0000256" key="1">
    <source>
        <dbReference type="ARBA" id="ARBA00023015"/>
    </source>
</evidence>
<dbReference type="InterPro" id="IPR009057">
    <property type="entry name" value="Homeodomain-like_sf"/>
</dbReference>
<keyword evidence="3" id="KW-0804">Transcription</keyword>